<feature type="compositionally biased region" description="Basic and acidic residues" evidence="1">
    <location>
        <begin position="62"/>
        <end position="72"/>
    </location>
</feature>
<evidence type="ECO:0000256" key="1">
    <source>
        <dbReference type="SAM" id="MobiDB-lite"/>
    </source>
</evidence>
<gene>
    <name evidence="2" type="ORF">CA54_45140</name>
</gene>
<reference evidence="2 3" key="1">
    <citation type="submission" date="2019-02" db="EMBL/GenBank/DDBJ databases">
        <title>Deep-cultivation of Planctomycetes and their phenomic and genomic characterization uncovers novel biology.</title>
        <authorList>
            <person name="Wiegand S."/>
            <person name="Jogler M."/>
            <person name="Boedeker C."/>
            <person name="Pinto D."/>
            <person name="Vollmers J."/>
            <person name="Rivas-Marin E."/>
            <person name="Kohn T."/>
            <person name="Peeters S.H."/>
            <person name="Heuer A."/>
            <person name="Rast P."/>
            <person name="Oberbeckmann S."/>
            <person name="Bunk B."/>
            <person name="Jeske O."/>
            <person name="Meyerdierks A."/>
            <person name="Storesund J.E."/>
            <person name="Kallscheuer N."/>
            <person name="Luecker S."/>
            <person name="Lage O.M."/>
            <person name="Pohl T."/>
            <person name="Merkel B.J."/>
            <person name="Hornburger P."/>
            <person name="Mueller R.-W."/>
            <person name="Bruemmer F."/>
            <person name="Labrenz M."/>
            <person name="Spormann A.M."/>
            <person name="Op Den Camp H."/>
            <person name="Overmann J."/>
            <person name="Amann R."/>
            <person name="Jetten M.S.M."/>
            <person name="Mascher T."/>
            <person name="Medema M.H."/>
            <person name="Devos D.P."/>
            <person name="Kaster A.-K."/>
            <person name="Ovreas L."/>
            <person name="Rohde M."/>
            <person name="Galperin M.Y."/>
            <person name="Jogler C."/>
        </authorList>
    </citation>
    <scope>NUCLEOTIDE SEQUENCE [LARGE SCALE GENOMIC DNA]</scope>
    <source>
        <strain evidence="2 3">CA54</strain>
    </source>
</reference>
<keyword evidence="3" id="KW-1185">Reference proteome</keyword>
<protein>
    <submittedName>
        <fullName evidence="2">Uncharacterized protein</fullName>
    </submittedName>
</protein>
<dbReference type="AlphaFoldDB" id="A0A5C6BFR1"/>
<evidence type="ECO:0000313" key="3">
    <source>
        <dbReference type="Proteomes" id="UP000320735"/>
    </source>
</evidence>
<sequence>MTIRTQLDNKGPSMRYAMIAAILTVCVGCDEMKKMGEEKRQPAAPPGVAPPAGGGGIMGMEAPRKNAVERRKPNAIGGSGPARKSDSIIGKKTAEVVDMTTIRDDPNIQPVLEQKLNITDPVSGVATLYFRMAGQASTFGMQGAIRLYQAQHEKFPSLEEFKKIMKDHRVEFAKLRPYEMYAYDEETGDLAVMQDLKLKAEIYAKHGLDPADD</sequence>
<dbReference type="RefSeq" id="WP_146372992.1">
    <property type="nucleotide sequence ID" value="NZ_SJPP01000002.1"/>
</dbReference>
<organism evidence="2 3">
    <name type="scientific">Symmachiella macrocystis</name>
    <dbReference type="NCBI Taxonomy" id="2527985"/>
    <lineage>
        <taxon>Bacteria</taxon>
        <taxon>Pseudomonadati</taxon>
        <taxon>Planctomycetota</taxon>
        <taxon>Planctomycetia</taxon>
        <taxon>Planctomycetales</taxon>
        <taxon>Planctomycetaceae</taxon>
        <taxon>Symmachiella</taxon>
    </lineage>
</organism>
<dbReference type="EMBL" id="SJPP01000002">
    <property type="protein sequence ID" value="TWU09274.1"/>
    <property type="molecule type" value="Genomic_DNA"/>
</dbReference>
<feature type="region of interest" description="Disordered" evidence="1">
    <location>
        <begin position="37"/>
        <end position="87"/>
    </location>
</feature>
<name>A0A5C6BFR1_9PLAN</name>
<evidence type="ECO:0000313" key="2">
    <source>
        <dbReference type="EMBL" id="TWU09274.1"/>
    </source>
</evidence>
<dbReference type="OrthoDB" id="215661at2"/>
<accession>A0A5C6BFR1</accession>
<comment type="caution">
    <text evidence="2">The sequence shown here is derived from an EMBL/GenBank/DDBJ whole genome shotgun (WGS) entry which is preliminary data.</text>
</comment>
<proteinExistence type="predicted"/>
<dbReference type="Proteomes" id="UP000320735">
    <property type="component" value="Unassembled WGS sequence"/>
</dbReference>